<sequence length="253" mass="28455">MSCQKFHKHHGKNITLLEDETVAYRQLSFAHGITFSAKPLHPREMFLIEVEKNELGWSGHLRIGLTQLDPNDNFDLPFYALPDLVHVDVKKDSWIFAVPAMHCRFSEANRYQPRSHGDGNDSTSSNYASSSPQTHLNSDSILGDANVILPTDVGSRIGIMYVVKGDFAEMHFILNGEDLGAWAKDILYKKHPLYAVVDVYGTTKQVKVIQLCCVSSLQNACRRTILACMNTDDDVDLLPIPNTIKDYLKFAVM</sequence>
<dbReference type="CDD" id="cd12887">
    <property type="entry name" value="SPRY_NHR_like"/>
    <property type="match status" value="1"/>
</dbReference>
<dbReference type="InterPro" id="IPR036036">
    <property type="entry name" value="SOCS_box-like_dom_sf"/>
</dbReference>
<dbReference type="OMA" id="RIGIIYV"/>
<dbReference type="Pfam" id="PF07177">
    <property type="entry name" value="Neuralized"/>
    <property type="match status" value="1"/>
</dbReference>
<organism evidence="5 6">
    <name type="scientific">Helobdella robusta</name>
    <name type="common">Californian leech</name>
    <dbReference type="NCBI Taxonomy" id="6412"/>
    <lineage>
        <taxon>Eukaryota</taxon>
        <taxon>Metazoa</taxon>
        <taxon>Spiralia</taxon>
        <taxon>Lophotrochozoa</taxon>
        <taxon>Annelida</taxon>
        <taxon>Clitellata</taxon>
        <taxon>Hirudinea</taxon>
        <taxon>Rhynchobdellida</taxon>
        <taxon>Glossiphoniidae</taxon>
        <taxon>Helobdella</taxon>
    </lineage>
</organism>
<feature type="domain" description="SOCS box" evidence="2">
    <location>
        <begin position="216"/>
        <end position="253"/>
    </location>
</feature>
<dbReference type="InterPro" id="IPR043136">
    <property type="entry name" value="B30.2/SPRY_sf"/>
</dbReference>
<dbReference type="OrthoDB" id="10059069at2759"/>
<dbReference type="InterPro" id="IPR037962">
    <property type="entry name" value="Neuralized"/>
</dbReference>
<feature type="compositionally biased region" description="Low complexity" evidence="1">
    <location>
        <begin position="122"/>
        <end position="131"/>
    </location>
</feature>
<evidence type="ECO:0000313" key="4">
    <source>
        <dbReference type="EMBL" id="ESO08798.1"/>
    </source>
</evidence>
<evidence type="ECO:0000259" key="3">
    <source>
        <dbReference type="PROSITE" id="PS51065"/>
    </source>
</evidence>
<dbReference type="SMART" id="SM00253">
    <property type="entry name" value="SOCS"/>
    <property type="match status" value="1"/>
</dbReference>
<dbReference type="AlphaFoldDB" id="T1G1R5"/>
<evidence type="ECO:0000256" key="1">
    <source>
        <dbReference type="SAM" id="MobiDB-lite"/>
    </source>
</evidence>
<dbReference type="KEGG" id="hro:HELRODRAFT_74472"/>
<dbReference type="PANTHER" id="PTHR12429">
    <property type="entry name" value="NEURALIZED"/>
    <property type="match status" value="1"/>
</dbReference>
<dbReference type="STRING" id="6412.T1G1R5"/>
<dbReference type="FunCoup" id="T1G1R5">
    <property type="interactions" value="55"/>
</dbReference>
<reference evidence="6" key="1">
    <citation type="submission" date="2012-12" db="EMBL/GenBank/DDBJ databases">
        <authorList>
            <person name="Hellsten U."/>
            <person name="Grimwood J."/>
            <person name="Chapman J.A."/>
            <person name="Shapiro H."/>
            <person name="Aerts A."/>
            <person name="Otillar R.P."/>
            <person name="Terry A.Y."/>
            <person name="Boore J.L."/>
            <person name="Simakov O."/>
            <person name="Marletaz F."/>
            <person name="Cho S.-J."/>
            <person name="Edsinger-Gonzales E."/>
            <person name="Havlak P."/>
            <person name="Kuo D.-H."/>
            <person name="Larsson T."/>
            <person name="Lv J."/>
            <person name="Arendt D."/>
            <person name="Savage R."/>
            <person name="Osoegawa K."/>
            <person name="de Jong P."/>
            <person name="Lindberg D.R."/>
            <person name="Seaver E.C."/>
            <person name="Weisblat D.A."/>
            <person name="Putnam N.H."/>
            <person name="Grigoriev I.V."/>
            <person name="Rokhsar D.S."/>
        </authorList>
    </citation>
    <scope>NUCLEOTIDE SEQUENCE</scope>
</reference>
<gene>
    <name evidence="5" type="primary">20215013</name>
    <name evidence="4" type="ORF">HELRODRAFT_74472</name>
</gene>
<dbReference type="GO" id="GO:0061630">
    <property type="term" value="F:ubiquitin protein ligase activity"/>
    <property type="evidence" value="ECO:0000318"/>
    <property type="project" value="GO_Central"/>
</dbReference>
<dbReference type="EMBL" id="KB096023">
    <property type="protein sequence ID" value="ESO08798.1"/>
    <property type="molecule type" value="Genomic_DNA"/>
</dbReference>
<dbReference type="PROSITE" id="PS51065">
    <property type="entry name" value="NHR"/>
    <property type="match status" value="1"/>
</dbReference>
<dbReference type="SMART" id="SM00588">
    <property type="entry name" value="NEUZ"/>
    <property type="match status" value="1"/>
</dbReference>
<dbReference type="EMBL" id="AMQM01003066">
    <property type="status" value="NOT_ANNOTATED_CDS"/>
    <property type="molecule type" value="Genomic_DNA"/>
</dbReference>
<dbReference type="FunFam" id="2.60.120.920:FF:000074">
    <property type="entry name" value="Neuralized protein 2"/>
    <property type="match status" value="1"/>
</dbReference>
<accession>T1G1R5</accession>
<evidence type="ECO:0008006" key="7">
    <source>
        <dbReference type="Google" id="ProtNLM"/>
    </source>
</evidence>
<dbReference type="GeneID" id="20215013"/>
<dbReference type="CTD" id="20215013"/>
<evidence type="ECO:0000313" key="6">
    <source>
        <dbReference type="Proteomes" id="UP000015101"/>
    </source>
</evidence>
<dbReference type="eggNOG" id="KOG4625">
    <property type="taxonomic scope" value="Eukaryota"/>
</dbReference>
<dbReference type="RefSeq" id="XP_009012820.1">
    <property type="nucleotide sequence ID" value="XM_009014572.1"/>
</dbReference>
<dbReference type="Gene3D" id="2.60.120.920">
    <property type="match status" value="1"/>
</dbReference>
<evidence type="ECO:0000259" key="2">
    <source>
        <dbReference type="PROSITE" id="PS50225"/>
    </source>
</evidence>
<proteinExistence type="predicted"/>
<feature type="region of interest" description="Disordered" evidence="1">
    <location>
        <begin position="111"/>
        <end position="135"/>
    </location>
</feature>
<keyword evidence="6" id="KW-1185">Reference proteome</keyword>
<reference evidence="4 6" key="2">
    <citation type="journal article" date="2013" name="Nature">
        <title>Insights into bilaterian evolution from three spiralian genomes.</title>
        <authorList>
            <person name="Simakov O."/>
            <person name="Marletaz F."/>
            <person name="Cho S.J."/>
            <person name="Edsinger-Gonzales E."/>
            <person name="Havlak P."/>
            <person name="Hellsten U."/>
            <person name="Kuo D.H."/>
            <person name="Larsson T."/>
            <person name="Lv J."/>
            <person name="Arendt D."/>
            <person name="Savage R."/>
            <person name="Osoegawa K."/>
            <person name="de Jong P."/>
            <person name="Grimwood J."/>
            <person name="Chapman J.A."/>
            <person name="Shapiro H."/>
            <person name="Aerts A."/>
            <person name="Otillar R.P."/>
            <person name="Terry A.Y."/>
            <person name="Boore J.L."/>
            <person name="Grigoriev I.V."/>
            <person name="Lindberg D.R."/>
            <person name="Seaver E.C."/>
            <person name="Weisblat D.A."/>
            <person name="Putnam N.H."/>
            <person name="Rokhsar D.S."/>
        </authorList>
    </citation>
    <scope>NUCLEOTIDE SEQUENCE</scope>
</reference>
<dbReference type="Gene3D" id="1.10.750.20">
    <property type="entry name" value="SOCS box"/>
    <property type="match status" value="1"/>
</dbReference>
<dbReference type="InterPro" id="IPR006573">
    <property type="entry name" value="NHR_dom"/>
</dbReference>
<dbReference type="CDD" id="cd03717">
    <property type="entry name" value="SOCS_SOCS_like"/>
    <property type="match status" value="1"/>
</dbReference>
<dbReference type="PROSITE" id="PS50225">
    <property type="entry name" value="SOCS"/>
    <property type="match status" value="1"/>
</dbReference>
<dbReference type="GO" id="GO:0035556">
    <property type="term" value="P:intracellular signal transduction"/>
    <property type="evidence" value="ECO:0007669"/>
    <property type="project" value="InterPro"/>
</dbReference>
<dbReference type="SMART" id="SM00969">
    <property type="entry name" value="SOCS_box"/>
    <property type="match status" value="1"/>
</dbReference>
<dbReference type="PANTHER" id="PTHR12429:SF8">
    <property type="entry name" value="NEURALIZED-LIKE PROTEIN 2"/>
    <property type="match status" value="1"/>
</dbReference>
<protein>
    <recommendedName>
        <fullName evidence="7">Neuralized-like protein 2</fullName>
    </recommendedName>
</protein>
<reference evidence="5" key="3">
    <citation type="submission" date="2015-06" db="UniProtKB">
        <authorList>
            <consortium name="EnsemblMetazoa"/>
        </authorList>
    </citation>
    <scope>IDENTIFICATION</scope>
</reference>
<name>T1G1R5_HELRO</name>
<dbReference type="HOGENOM" id="CLU_091737_1_0_1"/>
<dbReference type="InParanoid" id="T1G1R5"/>
<dbReference type="Proteomes" id="UP000015101">
    <property type="component" value="Unassembled WGS sequence"/>
</dbReference>
<dbReference type="InterPro" id="IPR001496">
    <property type="entry name" value="SOCS_box"/>
</dbReference>
<feature type="domain" description="NHR" evidence="3">
    <location>
        <begin position="3"/>
        <end position="211"/>
    </location>
</feature>
<dbReference type="EnsemblMetazoa" id="HelroT74472">
    <property type="protein sequence ID" value="HelroP74472"/>
    <property type="gene ID" value="HelroG74472"/>
</dbReference>
<evidence type="ECO:0000313" key="5">
    <source>
        <dbReference type="EnsemblMetazoa" id="HelroP74472"/>
    </source>
</evidence>
<dbReference type="Pfam" id="PF07525">
    <property type="entry name" value="SOCS_box"/>
    <property type="match status" value="1"/>
</dbReference>
<dbReference type="SUPFAM" id="SSF158235">
    <property type="entry name" value="SOCS box-like"/>
    <property type="match status" value="1"/>
</dbReference>